<dbReference type="PANTHER" id="PTHR42759">
    <property type="entry name" value="MOXR FAMILY PROTEIN"/>
    <property type="match status" value="1"/>
</dbReference>
<dbReference type="InterPro" id="IPR050764">
    <property type="entry name" value="CbbQ/NirQ/NorQ/GpvN"/>
</dbReference>
<dbReference type="Proteomes" id="UP000663929">
    <property type="component" value="Chromosome"/>
</dbReference>
<dbReference type="SMART" id="SM00382">
    <property type="entry name" value="AAA"/>
    <property type="match status" value="1"/>
</dbReference>
<feature type="region of interest" description="Disordered" evidence="1">
    <location>
        <begin position="198"/>
        <end position="217"/>
    </location>
</feature>
<dbReference type="Gene3D" id="3.40.50.300">
    <property type="entry name" value="P-loop containing nucleotide triphosphate hydrolases"/>
    <property type="match status" value="1"/>
</dbReference>
<sequence>MSKAIKAFGAAVLEESGKAMFGMEHVTRLCLTALYTGGHVLLEGNPGLGKTELVKTLGALLRLPFGRIQFTPDLMPADITGTYMPDLENRSRLSFREGPVFTSLLLADEINRATPKTQSAMLEAMAERQVTVLGERRKLNQPFMVLATQNPIDHEGTYTLPEAQADRFMFKIEMPVPDATTLRRIMAKQAGAIASVQAETQNPGSTASLLPKDEQDSRAKYEELQRRVRAVAPLPSLEAHITNMFLASNRRFDALQGLEAQQTKRLRDITNDLVRYGLGPRAAIALLLGAKAWTLLFSSHSEQADGPALAKILVPALRHRFQLHFGWQDRYAPGSAQSEFDLQDRLLVEFAQLCAPRANEYQRTFVANLPETLRPANTK</sequence>
<reference evidence="3" key="1">
    <citation type="submission" date="2021-03" db="EMBL/GenBank/DDBJ databases">
        <title>Acanthopleuribacteraceae sp. M133.</title>
        <authorList>
            <person name="Wang G."/>
        </authorList>
    </citation>
    <scope>NUCLEOTIDE SEQUENCE</scope>
    <source>
        <strain evidence="3">M133</strain>
    </source>
</reference>
<name>A0A8A4TRG4_SULCO</name>
<dbReference type="Gene3D" id="1.10.8.80">
    <property type="entry name" value="Magnesium chelatase subunit I, C-Terminal domain"/>
    <property type="match status" value="1"/>
</dbReference>
<evidence type="ECO:0000259" key="2">
    <source>
        <dbReference type="SMART" id="SM00382"/>
    </source>
</evidence>
<dbReference type="GO" id="GO:0005524">
    <property type="term" value="F:ATP binding"/>
    <property type="evidence" value="ECO:0007669"/>
    <property type="project" value="InterPro"/>
</dbReference>
<dbReference type="GO" id="GO:0016887">
    <property type="term" value="F:ATP hydrolysis activity"/>
    <property type="evidence" value="ECO:0007669"/>
    <property type="project" value="InterPro"/>
</dbReference>
<evidence type="ECO:0000313" key="3">
    <source>
        <dbReference type="EMBL" id="QTD52559.1"/>
    </source>
</evidence>
<feature type="domain" description="AAA+ ATPase" evidence="2">
    <location>
        <begin position="36"/>
        <end position="178"/>
    </location>
</feature>
<evidence type="ECO:0000313" key="4">
    <source>
        <dbReference type="Proteomes" id="UP000663929"/>
    </source>
</evidence>
<feature type="compositionally biased region" description="Polar residues" evidence="1">
    <location>
        <begin position="198"/>
        <end position="208"/>
    </location>
</feature>
<evidence type="ECO:0000256" key="1">
    <source>
        <dbReference type="SAM" id="MobiDB-lite"/>
    </source>
</evidence>
<dbReference type="SUPFAM" id="SSF52540">
    <property type="entry name" value="P-loop containing nucleoside triphosphate hydrolases"/>
    <property type="match status" value="1"/>
</dbReference>
<protein>
    <submittedName>
        <fullName evidence="3">AAA family ATPase</fullName>
    </submittedName>
</protein>
<dbReference type="AlphaFoldDB" id="A0A8A4TRG4"/>
<gene>
    <name evidence="3" type="ORF">J3U87_08805</name>
</gene>
<dbReference type="CDD" id="cd00009">
    <property type="entry name" value="AAA"/>
    <property type="match status" value="1"/>
</dbReference>
<dbReference type="PANTHER" id="PTHR42759:SF1">
    <property type="entry name" value="MAGNESIUM-CHELATASE SUBUNIT CHLD"/>
    <property type="match status" value="1"/>
</dbReference>
<dbReference type="PIRSF" id="PIRSF002849">
    <property type="entry name" value="AAA_ATPase_chaperone_MoxR_prd"/>
    <property type="match status" value="1"/>
</dbReference>
<accession>A0A8A4TRG4</accession>
<dbReference type="InterPro" id="IPR027417">
    <property type="entry name" value="P-loop_NTPase"/>
</dbReference>
<dbReference type="InterPro" id="IPR011703">
    <property type="entry name" value="ATPase_AAA-3"/>
</dbReference>
<dbReference type="InterPro" id="IPR003593">
    <property type="entry name" value="AAA+_ATPase"/>
</dbReference>
<proteinExistence type="predicted"/>
<dbReference type="KEGG" id="scor:J3U87_08805"/>
<organism evidence="3 4">
    <name type="scientific">Sulfidibacter corallicola</name>
    <dbReference type="NCBI Taxonomy" id="2818388"/>
    <lineage>
        <taxon>Bacteria</taxon>
        <taxon>Pseudomonadati</taxon>
        <taxon>Acidobacteriota</taxon>
        <taxon>Holophagae</taxon>
        <taxon>Acanthopleuribacterales</taxon>
        <taxon>Acanthopleuribacteraceae</taxon>
        <taxon>Sulfidibacter</taxon>
    </lineage>
</organism>
<keyword evidence="4" id="KW-1185">Reference proteome</keyword>
<dbReference type="Pfam" id="PF07726">
    <property type="entry name" value="AAA_3"/>
    <property type="match status" value="1"/>
</dbReference>
<dbReference type="EMBL" id="CP071793">
    <property type="protein sequence ID" value="QTD52559.1"/>
    <property type="molecule type" value="Genomic_DNA"/>
</dbReference>